<evidence type="ECO:0000259" key="13">
    <source>
        <dbReference type="Pfam" id="PF07715"/>
    </source>
</evidence>
<feature type="signal peptide" evidence="11">
    <location>
        <begin position="1"/>
        <end position="29"/>
    </location>
</feature>
<dbReference type="Proteomes" id="UP000282106">
    <property type="component" value="Unassembled WGS sequence"/>
</dbReference>
<dbReference type="GO" id="GO:0009279">
    <property type="term" value="C:cell outer membrane"/>
    <property type="evidence" value="ECO:0007669"/>
    <property type="project" value="UniProtKB-SubCell"/>
</dbReference>
<evidence type="ECO:0000256" key="2">
    <source>
        <dbReference type="ARBA" id="ARBA00022448"/>
    </source>
</evidence>
<sequence>MPLPSFFRPAPLALAAAAFPTLWIAPLHAADEASPVVLERVTVQASPFKGDPDALVQPVEVLQGAELDRKRRSTLGEVLEGELGVSTTDFGPGVGRPVIRGLGGSRVLVLSDGLSAMDVSSVSDDHAVSIDPGHAEQVEIIKGPASLIYGSAASAGVVNVVDGRLAEQVSPGLGNETELSYGDNGRDFTGRTELNYGQGKNQFHADFSGRSTDLFRIPGNSASDGSGTEGRVPNSQVESQSGALSYSRVGETGLLAASLSSFASQYGLPAEPTAYIDAKQTRFDAKGVLQDPLPGWTRLRARLGVNVYTHTEFEAPGEPGTKFYNQEQELRVEAEHAPLGRFHGVVGVQANHRLFDARGDEALTPKTESDQIGLFVVERMPFQWLVPGQLEVGARVESAQHAPVASKIDPRSGLPSPDRDYLPISLSAGGLFNLDAQTHLRLNLARSERAPTPEELYAFGPHGATGVYERGNQDLRKEVASNFEVGLDRHAGRWTWTANAYYEQIRNFVYLVEAPADGRNADGSDSGETPAPGQSVALVDPEGSFLRADAAGDEAFVLADYRQADARFYGAEAEARYKFLAGPVKLSGRVFGDLVRGALKDGGDLPRITPPRYGLGLDASHGGLSGELTLTQVADQNHYALDGPTAGYRLLSADLSYRLPLAGTETTWFLRGRNLLDEEARRATSFLKDVYPLPGRSLYVGVNLRFG</sequence>
<dbReference type="PANTHER" id="PTHR30069">
    <property type="entry name" value="TONB-DEPENDENT OUTER MEMBRANE RECEPTOR"/>
    <property type="match status" value="1"/>
</dbReference>
<dbReference type="Pfam" id="PF07715">
    <property type="entry name" value="Plug"/>
    <property type="match status" value="1"/>
</dbReference>
<protein>
    <submittedName>
        <fullName evidence="14">TonB-dependent receptor</fullName>
    </submittedName>
</protein>
<keyword evidence="2 8" id="KW-0813">Transport</keyword>
<evidence type="ECO:0000256" key="3">
    <source>
        <dbReference type="ARBA" id="ARBA00022452"/>
    </source>
</evidence>
<proteinExistence type="inferred from homology"/>
<dbReference type="PROSITE" id="PS52016">
    <property type="entry name" value="TONB_DEPENDENT_REC_3"/>
    <property type="match status" value="1"/>
</dbReference>
<dbReference type="InterPro" id="IPR036942">
    <property type="entry name" value="Beta-barrel_TonB_sf"/>
</dbReference>
<accession>A0A3N0VHG5</accession>
<dbReference type="GO" id="GO:0015344">
    <property type="term" value="F:siderophore uptake transmembrane transporter activity"/>
    <property type="evidence" value="ECO:0007669"/>
    <property type="project" value="TreeGrafter"/>
</dbReference>
<dbReference type="InterPro" id="IPR012910">
    <property type="entry name" value="Plug_dom"/>
</dbReference>
<organism evidence="14 15">
    <name type="scientific">Stagnimonas aquatica</name>
    <dbReference type="NCBI Taxonomy" id="2689987"/>
    <lineage>
        <taxon>Bacteria</taxon>
        <taxon>Pseudomonadati</taxon>
        <taxon>Pseudomonadota</taxon>
        <taxon>Gammaproteobacteria</taxon>
        <taxon>Nevskiales</taxon>
        <taxon>Nevskiaceae</taxon>
        <taxon>Stagnimonas</taxon>
    </lineage>
</organism>
<evidence type="ECO:0000256" key="4">
    <source>
        <dbReference type="ARBA" id="ARBA00022692"/>
    </source>
</evidence>
<keyword evidence="15" id="KW-1185">Reference proteome</keyword>
<keyword evidence="3 8" id="KW-1134">Transmembrane beta strand</keyword>
<evidence type="ECO:0000313" key="15">
    <source>
        <dbReference type="Proteomes" id="UP000282106"/>
    </source>
</evidence>
<keyword evidence="7 8" id="KW-0998">Cell outer membrane</keyword>
<feature type="domain" description="TonB-dependent receptor-like beta-barrel" evidence="12">
    <location>
        <begin position="184"/>
        <end position="675"/>
    </location>
</feature>
<dbReference type="RefSeq" id="WP_123211187.1">
    <property type="nucleotide sequence ID" value="NZ_RJVO01000002.1"/>
</dbReference>
<dbReference type="InterPro" id="IPR037066">
    <property type="entry name" value="Plug_dom_sf"/>
</dbReference>
<evidence type="ECO:0000256" key="9">
    <source>
        <dbReference type="RuleBase" id="RU003357"/>
    </source>
</evidence>
<evidence type="ECO:0000313" key="14">
    <source>
        <dbReference type="EMBL" id="ROH92144.1"/>
    </source>
</evidence>
<keyword evidence="6 8" id="KW-0472">Membrane</keyword>
<evidence type="ECO:0000256" key="7">
    <source>
        <dbReference type="ARBA" id="ARBA00023237"/>
    </source>
</evidence>
<keyword evidence="14" id="KW-0675">Receptor</keyword>
<dbReference type="InParanoid" id="A0A3N0VHG5"/>
<name>A0A3N0VHG5_9GAMM</name>
<evidence type="ECO:0000256" key="10">
    <source>
        <dbReference type="SAM" id="MobiDB-lite"/>
    </source>
</evidence>
<comment type="caution">
    <text evidence="14">The sequence shown here is derived from an EMBL/GenBank/DDBJ whole genome shotgun (WGS) entry which is preliminary data.</text>
</comment>
<feature type="domain" description="TonB-dependent receptor plug" evidence="13">
    <location>
        <begin position="55"/>
        <end position="157"/>
    </location>
</feature>
<evidence type="ECO:0000256" key="1">
    <source>
        <dbReference type="ARBA" id="ARBA00004571"/>
    </source>
</evidence>
<evidence type="ECO:0000256" key="6">
    <source>
        <dbReference type="ARBA" id="ARBA00023136"/>
    </source>
</evidence>
<dbReference type="InterPro" id="IPR039426">
    <property type="entry name" value="TonB-dep_rcpt-like"/>
</dbReference>
<dbReference type="AlphaFoldDB" id="A0A3N0VHG5"/>
<comment type="similarity">
    <text evidence="8 9">Belongs to the TonB-dependent receptor family.</text>
</comment>
<dbReference type="InterPro" id="IPR000531">
    <property type="entry name" value="Beta-barrel_TonB"/>
</dbReference>
<evidence type="ECO:0000256" key="11">
    <source>
        <dbReference type="SAM" id="SignalP"/>
    </source>
</evidence>
<reference evidence="14 15" key="1">
    <citation type="submission" date="2018-10" db="EMBL/GenBank/DDBJ databases">
        <authorList>
            <person name="Chen W.-M."/>
        </authorList>
    </citation>
    <scope>NUCLEOTIDE SEQUENCE [LARGE SCALE GENOMIC DNA]</scope>
    <source>
        <strain evidence="14 15">THS-13</strain>
    </source>
</reference>
<dbReference type="Gene3D" id="2.170.130.10">
    <property type="entry name" value="TonB-dependent receptor, plug domain"/>
    <property type="match status" value="1"/>
</dbReference>
<gene>
    <name evidence="14" type="ORF">ED208_07195</name>
</gene>
<feature type="chain" id="PRO_5018054133" evidence="11">
    <location>
        <begin position="30"/>
        <end position="707"/>
    </location>
</feature>
<feature type="region of interest" description="Disordered" evidence="10">
    <location>
        <begin position="214"/>
        <end position="239"/>
    </location>
</feature>
<dbReference type="SUPFAM" id="SSF56935">
    <property type="entry name" value="Porins"/>
    <property type="match status" value="1"/>
</dbReference>
<dbReference type="Gene3D" id="2.40.170.20">
    <property type="entry name" value="TonB-dependent receptor, beta-barrel domain"/>
    <property type="match status" value="1"/>
</dbReference>
<comment type="subcellular location">
    <subcellularLocation>
        <location evidence="1 8">Cell outer membrane</location>
        <topology evidence="1 8">Multi-pass membrane protein</topology>
    </subcellularLocation>
</comment>
<dbReference type="Pfam" id="PF00593">
    <property type="entry name" value="TonB_dep_Rec_b-barrel"/>
    <property type="match status" value="1"/>
</dbReference>
<evidence type="ECO:0000256" key="5">
    <source>
        <dbReference type="ARBA" id="ARBA00023077"/>
    </source>
</evidence>
<dbReference type="EMBL" id="RJVO01000002">
    <property type="protein sequence ID" value="ROH92144.1"/>
    <property type="molecule type" value="Genomic_DNA"/>
</dbReference>
<keyword evidence="5 9" id="KW-0798">TonB box</keyword>
<dbReference type="PANTHER" id="PTHR30069:SF40">
    <property type="entry name" value="TONB-DEPENDENT RECEPTOR NMB0964-RELATED"/>
    <property type="match status" value="1"/>
</dbReference>
<evidence type="ECO:0000259" key="12">
    <source>
        <dbReference type="Pfam" id="PF00593"/>
    </source>
</evidence>
<evidence type="ECO:0000256" key="8">
    <source>
        <dbReference type="PROSITE-ProRule" id="PRU01360"/>
    </source>
</evidence>
<dbReference type="GO" id="GO:0044718">
    <property type="term" value="P:siderophore transmembrane transport"/>
    <property type="evidence" value="ECO:0007669"/>
    <property type="project" value="TreeGrafter"/>
</dbReference>
<keyword evidence="11" id="KW-0732">Signal</keyword>
<keyword evidence="4 8" id="KW-0812">Transmembrane</keyword>